<dbReference type="Pfam" id="PF02581">
    <property type="entry name" value="TMP-TENI"/>
    <property type="match status" value="1"/>
</dbReference>
<dbReference type="EMBL" id="JAROAV010000042">
    <property type="protein sequence ID" value="MDF8265764.1"/>
    <property type="molecule type" value="Genomic_DNA"/>
</dbReference>
<feature type="binding site" evidence="10">
    <location>
        <position position="73"/>
    </location>
    <ligand>
        <name>Mg(2+)</name>
        <dbReference type="ChEBI" id="CHEBI:18420"/>
    </ligand>
</feature>
<dbReference type="EC" id="2.5.1.3" evidence="10"/>
<evidence type="ECO:0000313" key="14">
    <source>
        <dbReference type="EMBL" id="MDF8265764.1"/>
    </source>
</evidence>
<dbReference type="InterPro" id="IPR013785">
    <property type="entry name" value="Aldolase_TIM"/>
</dbReference>
<dbReference type="InterPro" id="IPR022998">
    <property type="entry name" value="ThiamineP_synth_TenI"/>
</dbReference>
<feature type="binding site" evidence="10">
    <location>
        <position position="92"/>
    </location>
    <ligand>
        <name>Mg(2+)</name>
        <dbReference type="ChEBI" id="CHEBI:18420"/>
    </ligand>
</feature>
<keyword evidence="5 10" id="KW-0460">Magnesium</keyword>
<dbReference type="PANTHER" id="PTHR20857">
    <property type="entry name" value="THIAMINE-PHOSPHATE PYROPHOSPHORYLASE"/>
    <property type="match status" value="1"/>
</dbReference>
<comment type="function">
    <text evidence="1 10">Condenses 4-methyl-5-(beta-hydroxyethyl)thiazole monophosphate (THZ-P) and 2-methyl-4-amino-5-hydroxymethyl pyrimidine pyrophosphate (HMP-PP) to form thiamine monophosphate (TMP).</text>
</comment>
<evidence type="ECO:0000256" key="6">
    <source>
        <dbReference type="ARBA" id="ARBA00022977"/>
    </source>
</evidence>
<dbReference type="InterPro" id="IPR036206">
    <property type="entry name" value="ThiamineP_synth_sf"/>
</dbReference>
<dbReference type="CDD" id="cd00564">
    <property type="entry name" value="TMP_TenI"/>
    <property type="match status" value="1"/>
</dbReference>
<keyword evidence="3 10" id="KW-0808">Transferase</keyword>
<dbReference type="Gene3D" id="3.20.20.70">
    <property type="entry name" value="Aldolase class I"/>
    <property type="match status" value="1"/>
</dbReference>
<evidence type="ECO:0000256" key="2">
    <source>
        <dbReference type="ARBA" id="ARBA00005165"/>
    </source>
</evidence>
<comment type="similarity">
    <text evidence="10 11">Belongs to the thiamine-phosphate synthase family.</text>
</comment>
<name>A0ABT6CCJ1_9MICO</name>
<evidence type="ECO:0000256" key="5">
    <source>
        <dbReference type="ARBA" id="ARBA00022842"/>
    </source>
</evidence>
<comment type="catalytic activity">
    <reaction evidence="8 10 11">
        <text>2-(2-carboxy-4-methylthiazol-5-yl)ethyl phosphate + 4-amino-2-methyl-5-(diphosphooxymethyl)pyrimidine + 2 H(+) = thiamine phosphate + CO2 + diphosphate</text>
        <dbReference type="Rhea" id="RHEA:47848"/>
        <dbReference type="ChEBI" id="CHEBI:15378"/>
        <dbReference type="ChEBI" id="CHEBI:16526"/>
        <dbReference type="ChEBI" id="CHEBI:33019"/>
        <dbReference type="ChEBI" id="CHEBI:37575"/>
        <dbReference type="ChEBI" id="CHEBI:57841"/>
        <dbReference type="ChEBI" id="CHEBI:62890"/>
        <dbReference type="EC" id="2.5.1.3"/>
    </reaction>
</comment>
<dbReference type="RefSeq" id="WP_275238647.1">
    <property type="nucleotide sequence ID" value="NZ_JARFJC010000027.1"/>
</dbReference>
<dbReference type="GO" id="GO:0004789">
    <property type="term" value="F:thiamine-phosphate diphosphorylase activity"/>
    <property type="evidence" value="ECO:0007669"/>
    <property type="project" value="UniProtKB-EC"/>
</dbReference>
<evidence type="ECO:0000256" key="10">
    <source>
        <dbReference type="HAMAP-Rule" id="MF_00097"/>
    </source>
</evidence>
<organism evidence="14 15">
    <name type="scientific">Luteipulveratus flavus</name>
    <dbReference type="NCBI Taxonomy" id="3031728"/>
    <lineage>
        <taxon>Bacteria</taxon>
        <taxon>Bacillati</taxon>
        <taxon>Actinomycetota</taxon>
        <taxon>Actinomycetes</taxon>
        <taxon>Micrococcales</taxon>
        <taxon>Dermacoccaceae</taxon>
        <taxon>Luteipulveratus</taxon>
    </lineage>
</organism>
<evidence type="ECO:0000256" key="1">
    <source>
        <dbReference type="ARBA" id="ARBA00003814"/>
    </source>
</evidence>
<dbReference type="Proteomes" id="UP001528912">
    <property type="component" value="Unassembled WGS sequence"/>
</dbReference>
<feature type="binding site" evidence="10">
    <location>
        <begin position="139"/>
        <end position="141"/>
    </location>
    <ligand>
        <name>2-[(2R,5Z)-2-carboxy-4-methylthiazol-5(2H)-ylidene]ethyl phosphate</name>
        <dbReference type="ChEBI" id="CHEBI:62899"/>
    </ligand>
</feature>
<comment type="cofactor">
    <cofactor evidence="10">
        <name>Mg(2+)</name>
        <dbReference type="ChEBI" id="CHEBI:18420"/>
    </cofactor>
    <text evidence="10">Binds 1 Mg(2+) ion per subunit.</text>
</comment>
<evidence type="ECO:0000313" key="15">
    <source>
        <dbReference type="Proteomes" id="UP001528912"/>
    </source>
</evidence>
<comment type="catalytic activity">
    <reaction evidence="7 10 11">
        <text>4-methyl-5-(2-phosphooxyethyl)-thiazole + 4-amino-2-methyl-5-(diphosphooxymethyl)pyrimidine + H(+) = thiamine phosphate + diphosphate</text>
        <dbReference type="Rhea" id="RHEA:22328"/>
        <dbReference type="ChEBI" id="CHEBI:15378"/>
        <dbReference type="ChEBI" id="CHEBI:33019"/>
        <dbReference type="ChEBI" id="CHEBI:37575"/>
        <dbReference type="ChEBI" id="CHEBI:57841"/>
        <dbReference type="ChEBI" id="CHEBI:58296"/>
        <dbReference type="EC" id="2.5.1.3"/>
    </reaction>
</comment>
<comment type="caution">
    <text evidence="14">The sequence shown here is derived from an EMBL/GenBank/DDBJ whole genome shotgun (WGS) entry which is preliminary data.</text>
</comment>
<keyword evidence="15" id="KW-1185">Reference proteome</keyword>
<proteinExistence type="inferred from homology"/>
<evidence type="ECO:0000256" key="7">
    <source>
        <dbReference type="ARBA" id="ARBA00047334"/>
    </source>
</evidence>
<feature type="domain" description="Thiamine phosphate synthase/TenI" evidence="13">
    <location>
        <begin position="10"/>
        <end position="193"/>
    </location>
</feature>
<feature type="binding site" evidence="10">
    <location>
        <begin position="190"/>
        <end position="191"/>
    </location>
    <ligand>
        <name>2-[(2R,5Z)-2-carboxy-4-methylthiazol-5(2H)-ylidene]ethyl phosphate</name>
        <dbReference type="ChEBI" id="CHEBI:62899"/>
    </ligand>
</feature>
<protein>
    <recommendedName>
        <fullName evidence="10">Thiamine-phosphate synthase</fullName>
        <shortName evidence="10">TP synthase</shortName>
        <shortName evidence="10">TPS</shortName>
        <ecNumber evidence="10">2.5.1.3</ecNumber>
    </recommendedName>
    <alternativeName>
        <fullName evidence="10">Thiamine-phosphate pyrophosphorylase</fullName>
        <shortName evidence="10">TMP pyrophosphorylase</shortName>
        <shortName evidence="10">TMP-PPase</shortName>
    </alternativeName>
</protein>
<feature type="binding site" evidence="10">
    <location>
        <position position="111"/>
    </location>
    <ligand>
        <name>4-amino-2-methyl-5-(diphosphooxymethyl)pyrimidine</name>
        <dbReference type="ChEBI" id="CHEBI:57841"/>
    </ligand>
</feature>
<dbReference type="PANTHER" id="PTHR20857:SF15">
    <property type="entry name" value="THIAMINE-PHOSPHATE SYNTHASE"/>
    <property type="match status" value="1"/>
</dbReference>
<dbReference type="InterPro" id="IPR034291">
    <property type="entry name" value="TMP_synthase"/>
</dbReference>
<keyword evidence="4 10" id="KW-0479">Metal-binding</keyword>
<feature type="binding site" evidence="10">
    <location>
        <position position="72"/>
    </location>
    <ligand>
        <name>4-amino-2-methyl-5-(diphosphooxymethyl)pyrimidine</name>
        <dbReference type="ChEBI" id="CHEBI:57841"/>
    </ligand>
</feature>
<evidence type="ECO:0000256" key="9">
    <source>
        <dbReference type="ARBA" id="ARBA00047883"/>
    </source>
</evidence>
<comment type="pathway">
    <text evidence="2 10 12">Cofactor biosynthesis; thiamine diphosphate biosynthesis; thiamine phosphate from 4-amino-2-methyl-5-diphosphomethylpyrimidine and 4-methyl-5-(2-phosphoethyl)-thiazole: step 1/1.</text>
</comment>
<evidence type="ECO:0000256" key="12">
    <source>
        <dbReference type="RuleBase" id="RU004253"/>
    </source>
</evidence>
<evidence type="ECO:0000256" key="8">
    <source>
        <dbReference type="ARBA" id="ARBA00047851"/>
    </source>
</evidence>
<dbReference type="NCBIfam" id="TIGR00693">
    <property type="entry name" value="thiE"/>
    <property type="match status" value="1"/>
</dbReference>
<dbReference type="HAMAP" id="MF_00097">
    <property type="entry name" value="TMP_synthase"/>
    <property type="match status" value="1"/>
</dbReference>
<accession>A0ABT6CCJ1</accession>
<comment type="catalytic activity">
    <reaction evidence="9 10 11">
        <text>2-[(2R,5Z)-2-carboxy-4-methylthiazol-5(2H)-ylidene]ethyl phosphate + 4-amino-2-methyl-5-(diphosphooxymethyl)pyrimidine + 2 H(+) = thiamine phosphate + CO2 + diphosphate</text>
        <dbReference type="Rhea" id="RHEA:47844"/>
        <dbReference type="ChEBI" id="CHEBI:15378"/>
        <dbReference type="ChEBI" id="CHEBI:16526"/>
        <dbReference type="ChEBI" id="CHEBI:33019"/>
        <dbReference type="ChEBI" id="CHEBI:37575"/>
        <dbReference type="ChEBI" id="CHEBI:57841"/>
        <dbReference type="ChEBI" id="CHEBI:62899"/>
        <dbReference type="EC" id="2.5.1.3"/>
    </reaction>
</comment>
<feature type="binding site" evidence="10">
    <location>
        <position position="170"/>
    </location>
    <ligand>
        <name>2-[(2R,5Z)-2-carboxy-4-methylthiazol-5(2H)-ylidene]ethyl phosphate</name>
        <dbReference type="ChEBI" id="CHEBI:62899"/>
    </ligand>
</feature>
<evidence type="ECO:0000259" key="13">
    <source>
        <dbReference type="Pfam" id="PF02581"/>
    </source>
</evidence>
<sequence length="214" mass="22383">MTRTPLDLRLYLVTDTDMCGDHGLVRTVREAVSGGVTVVQLRDPDASDDELVALGMLVRKGLEGTGIPLIVNDRVHLVKQIGADGAHIGQDDLPVPEARSILGSSAYLGLSVHNHEQLMTARENDWDLDYLGVGPVWRTTSKADAEAPIGVSGLKAVASDSPWPCVAIGGVNARRTGGLSASGVAGVAVISAICGQPDPETAAFALRAAWEESP</sequence>
<keyword evidence="6 10" id="KW-0784">Thiamine biosynthesis</keyword>
<dbReference type="SUPFAM" id="SSF51391">
    <property type="entry name" value="Thiamin phosphate synthase"/>
    <property type="match status" value="1"/>
</dbReference>
<feature type="binding site" evidence="10">
    <location>
        <position position="142"/>
    </location>
    <ligand>
        <name>4-amino-2-methyl-5-(diphosphooxymethyl)pyrimidine</name>
        <dbReference type="ChEBI" id="CHEBI:57841"/>
    </ligand>
</feature>
<evidence type="ECO:0000256" key="11">
    <source>
        <dbReference type="RuleBase" id="RU003826"/>
    </source>
</evidence>
<gene>
    <name evidence="10 14" type="primary">thiE</name>
    <name evidence="14" type="ORF">P4R38_16075</name>
</gene>
<comment type="caution">
    <text evidence="10">Lacks conserved residue(s) required for the propagation of feature annotation.</text>
</comment>
<reference evidence="14 15" key="1">
    <citation type="submission" date="2023-03" db="EMBL/GenBank/DDBJ databases">
        <title>YIM 133296 draft genome.</title>
        <authorList>
            <person name="Xiong L."/>
        </authorList>
    </citation>
    <scope>NUCLEOTIDE SEQUENCE [LARGE SCALE GENOMIC DNA]</scope>
    <source>
        <strain evidence="14 15">YIM 133296</strain>
    </source>
</reference>
<evidence type="ECO:0000256" key="4">
    <source>
        <dbReference type="ARBA" id="ARBA00022723"/>
    </source>
</evidence>
<evidence type="ECO:0000256" key="3">
    <source>
        <dbReference type="ARBA" id="ARBA00022679"/>
    </source>
</evidence>